<evidence type="ECO:0000256" key="1">
    <source>
        <dbReference type="SAM" id="Phobius"/>
    </source>
</evidence>
<comment type="caution">
    <text evidence="2">The sequence shown here is derived from an EMBL/GenBank/DDBJ whole genome shotgun (WGS) entry which is preliminary data.</text>
</comment>
<dbReference type="AlphaFoldDB" id="A0A830FHH6"/>
<keyword evidence="3" id="KW-1185">Reference proteome</keyword>
<keyword evidence="1" id="KW-1133">Transmembrane helix</keyword>
<gene>
    <name evidence="2" type="ORF">GCM10009039_02530</name>
</gene>
<reference evidence="2" key="2">
    <citation type="submission" date="2020-09" db="EMBL/GenBank/DDBJ databases">
        <authorList>
            <person name="Sun Q."/>
            <person name="Ohkuma M."/>
        </authorList>
    </citation>
    <scope>NUCLEOTIDE SEQUENCE</scope>
    <source>
        <strain evidence="2">JCM 19596</strain>
    </source>
</reference>
<evidence type="ECO:0000313" key="2">
    <source>
        <dbReference type="EMBL" id="GGL47796.1"/>
    </source>
</evidence>
<dbReference type="Pfam" id="PF26047">
    <property type="entry name" value="DUF8015"/>
    <property type="match status" value="1"/>
</dbReference>
<dbReference type="EMBL" id="BMPG01000001">
    <property type="protein sequence ID" value="GGL47796.1"/>
    <property type="molecule type" value="Genomic_DNA"/>
</dbReference>
<sequence length="84" mass="8590">MSEDESTSGNAVSSVERVVGASRYDIVLALVPVFLGVGAWCRAALGSGPWLALGAAASALAVGYALFGDPPRPPRAGRSRPPEH</sequence>
<name>A0A830FHH6_9EURY</name>
<proteinExistence type="predicted"/>
<accession>A0A830FHH6</accession>
<organism evidence="2 3">
    <name type="scientific">Halocalculus aciditolerans</name>
    <dbReference type="NCBI Taxonomy" id="1383812"/>
    <lineage>
        <taxon>Archaea</taxon>
        <taxon>Methanobacteriati</taxon>
        <taxon>Methanobacteriota</taxon>
        <taxon>Stenosarchaea group</taxon>
        <taxon>Halobacteria</taxon>
        <taxon>Halobacteriales</taxon>
        <taxon>Halobacteriaceae</taxon>
        <taxon>Halocalculus</taxon>
    </lineage>
</organism>
<feature type="transmembrane region" description="Helical" evidence="1">
    <location>
        <begin position="51"/>
        <end position="68"/>
    </location>
</feature>
<dbReference type="InterPro" id="IPR058328">
    <property type="entry name" value="DUF8015"/>
</dbReference>
<keyword evidence="1" id="KW-0812">Transmembrane</keyword>
<protein>
    <submittedName>
        <fullName evidence="2">Uncharacterized protein</fullName>
    </submittedName>
</protein>
<evidence type="ECO:0000313" key="3">
    <source>
        <dbReference type="Proteomes" id="UP000607197"/>
    </source>
</evidence>
<keyword evidence="1" id="KW-0472">Membrane</keyword>
<reference evidence="2" key="1">
    <citation type="journal article" date="2014" name="Int. J. Syst. Evol. Microbiol.">
        <title>Complete genome sequence of Corynebacterium casei LMG S-19264T (=DSM 44701T), isolated from a smear-ripened cheese.</title>
        <authorList>
            <consortium name="US DOE Joint Genome Institute (JGI-PGF)"/>
            <person name="Walter F."/>
            <person name="Albersmeier A."/>
            <person name="Kalinowski J."/>
            <person name="Ruckert C."/>
        </authorList>
    </citation>
    <scope>NUCLEOTIDE SEQUENCE</scope>
    <source>
        <strain evidence="2">JCM 19596</strain>
    </source>
</reference>
<dbReference type="Proteomes" id="UP000607197">
    <property type="component" value="Unassembled WGS sequence"/>
</dbReference>
<dbReference type="RefSeq" id="WP_188975042.1">
    <property type="nucleotide sequence ID" value="NZ_BMPG01000001.1"/>
</dbReference>
<feature type="transmembrane region" description="Helical" evidence="1">
    <location>
        <begin position="26"/>
        <end position="45"/>
    </location>
</feature>